<dbReference type="PROSITE" id="PS00122">
    <property type="entry name" value="CARBOXYLESTERASE_B_1"/>
    <property type="match status" value="1"/>
</dbReference>
<dbReference type="PANTHER" id="PTHR11559">
    <property type="entry name" value="CARBOXYLESTERASE"/>
    <property type="match status" value="1"/>
</dbReference>
<dbReference type="EC" id="3.1.1.-" evidence="4"/>
<evidence type="ECO:0000256" key="4">
    <source>
        <dbReference type="RuleBase" id="RU361235"/>
    </source>
</evidence>
<dbReference type="Proteomes" id="UP000199417">
    <property type="component" value="Unassembled WGS sequence"/>
</dbReference>
<protein>
    <recommendedName>
        <fullName evidence="4">Carboxylic ester hydrolase</fullName>
        <ecNumber evidence="4">3.1.1.-</ecNumber>
    </recommendedName>
</protein>
<dbReference type="STRING" id="168276.SAMN05444580_11913"/>
<evidence type="ECO:0000313" key="7">
    <source>
        <dbReference type="Proteomes" id="UP000199417"/>
    </source>
</evidence>
<evidence type="ECO:0000313" key="6">
    <source>
        <dbReference type="EMBL" id="SDE49940.1"/>
    </source>
</evidence>
<keyword evidence="3 4" id="KW-0378">Hydrolase</keyword>
<comment type="similarity">
    <text evidence="2">Belongs to the 'GDXG' lipolytic enzyme family.</text>
</comment>
<dbReference type="RefSeq" id="WP_072846083.1">
    <property type="nucleotide sequence ID" value="NZ_FNAB01000019.1"/>
</dbReference>
<feature type="domain" description="Carboxylesterase type B" evidence="5">
    <location>
        <begin position="7"/>
        <end position="473"/>
    </location>
</feature>
<reference evidence="6 7" key="1">
    <citation type="submission" date="2016-10" db="EMBL/GenBank/DDBJ databases">
        <authorList>
            <person name="de Groot N.N."/>
        </authorList>
    </citation>
    <scope>NUCLEOTIDE SEQUENCE [LARGE SCALE GENOMIC DNA]</scope>
    <source>
        <strain evidence="6 7">JCM 11308</strain>
    </source>
</reference>
<proteinExistence type="inferred from homology"/>
<dbReference type="InterPro" id="IPR029058">
    <property type="entry name" value="AB_hydrolase_fold"/>
</dbReference>
<sequence>MTRAVQSTVVATAAGAVRGRSDEATGVVSFKGIPYAAAPVGARRFAPPQPCPRWDGVRDASGYGPTAPASPYAPPYDALISEVFIPGEDYLNLNVWTPDPNGTAPVMVWIHGGAFTNGSGSATVYDGTAFARDGVVLVTINYRLGIDGFGHLRGQTTNLGLRDQIAALRWVRDNIAAFGGNPEEVTVFGESAGAMSIGALLAVPQAEGLFQRAILQSGAAHHTIRSETADRISAELAALLGISPTTEALAAVPADRVLAAQQQLRAAVSADPDPRRWGEVTRNLMPFEPVVDGELLPVVPPEAIASGAGGDVDVLIGCNTEEFRYFLVPVGAIDAVTPELSRGAVAAYGLDPEVALAVYRDADPHAGPGDLLAAVGTDWFYRIPAIRLAEAHSENGRGRTYVYEFSWQPPTFDGRLGACHTAEIPFVFDNLGLGGFENVVGMRPPQDLADTMHAAWIAFATHGDPGWAPYTVRDRATMCFDTVSAVQTDPHAPQRQLWRGIR</sequence>
<dbReference type="InterPro" id="IPR050309">
    <property type="entry name" value="Type-B_Carboxylest/Lipase"/>
</dbReference>
<organism evidence="6 7">
    <name type="scientific">Rhodococcus tukisamuensis</name>
    <dbReference type="NCBI Taxonomy" id="168276"/>
    <lineage>
        <taxon>Bacteria</taxon>
        <taxon>Bacillati</taxon>
        <taxon>Actinomycetota</taxon>
        <taxon>Actinomycetes</taxon>
        <taxon>Mycobacteriales</taxon>
        <taxon>Nocardiaceae</taxon>
        <taxon>Rhodococcus</taxon>
    </lineage>
</organism>
<evidence type="ECO:0000259" key="5">
    <source>
        <dbReference type="Pfam" id="PF00135"/>
    </source>
</evidence>
<dbReference type="Pfam" id="PF00135">
    <property type="entry name" value="COesterase"/>
    <property type="match status" value="1"/>
</dbReference>
<dbReference type="InterPro" id="IPR002168">
    <property type="entry name" value="Lipase_GDXG_HIS_AS"/>
</dbReference>
<dbReference type="GO" id="GO:0016787">
    <property type="term" value="F:hydrolase activity"/>
    <property type="evidence" value="ECO:0007669"/>
    <property type="project" value="UniProtKB-KW"/>
</dbReference>
<dbReference type="AlphaFoldDB" id="A0A1G7DG09"/>
<accession>A0A1G7DG09</accession>
<dbReference type="PROSITE" id="PS01173">
    <property type="entry name" value="LIPASE_GDXG_HIS"/>
    <property type="match status" value="1"/>
</dbReference>
<name>A0A1G7DG09_9NOCA</name>
<dbReference type="EMBL" id="FNAB01000019">
    <property type="protein sequence ID" value="SDE49940.1"/>
    <property type="molecule type" value="Genomic_DNA"/>
</dbReference>
<comment type="similarity">
    <text evidence="1 4">Belongs to the type-B carboxylesterase/lipase family.</text>
</comment>
<evidence type="ECO:0000256" key="2">
    <source>
        <dbReference type="ARBA" id="ARBA00010515"/>
    </source>
</evidence>
<keyword evidence="7" id="KW-1185">Reference proteome</keyword>
<evidence type="ECO:0000256" key="1">
    <source>
        <dbReference type="ARBA" id="ARBA00005964"/>
    </source>
</evidence>
<dbReference type="InterPro" id="IPR019826">
    <property type="entry name" value="Carboxylesterase_B_AS"/>
</dbReference>
<dbReference type="InterPro" id="IPR002018">
    <property type="entry name" value="CarbesteraseB"/>
</dbReference>
<evidence type="ECO:0000256" key="3">
    <source>
        <dbReference type="ARBA" id="ARBA00022801"/>
    </source>
</evidence>
<gene>
    <name evidence="6" type="ORF">SAMN05444580_11913</name>
</gene>
<dbReference type="SUPFAM" id="SSF53474">
    <property type="entry name" value="alpha/beta-Hydrolases"/>
    <property type="match status" value="1"/>
</dbReference>
<dbReference type="Gene3D" id="3.40.50.1820">
    <property type="entry name" value="alpha/beta hydrolase"/>
    <property type="match status" value="1"/>
</dbReference>